<name>A0A1S9P6K3_9SPHI</name>
<protein>
    <submittedName>
        <fullName evidence="1">Uncharacterized protein</fullName>
    </submittedName>
</protein>
<dbReference type="Proteomes" id="UP000189739">
    <property type="component" value="Unassembled WGS sequence"/>
</dbReference>
<gene>
    <name evidence="1" type="ORF">BC343_19365</name>
</gene>
<evidence type="ECO:0000313" key="2">
    <source>
        <dbReference type="Proteomes" id="UP000189739"/>
    </source>
</evidence>
<sequence length="129" mass="15057">MKNRSYICFYRVYKHDTVVTEVRSNDFKPRTSAKFDRGLPVAHPEEMNGSPQCYYELPPDELMFYGYLDKALAMEKAKAGALAYIGQMISDVEQGIKKLTQYRQDHYEGLNIDLLDAQIRKFRNSMNMK</sequence>
<evidence type="ECO:0000313" key="1">
    <source>
        <dbReference type="EMBL" id="OOQ56593.1"/>
    </source>
</evidence>
<comment type="caution">
    <text evidence="1">The sequence shown here is derived from an EMBL/GenBank/DDBJ whole genome shotgun (WGS) entry which is preliminary data.</text>
</comment>
<keyword evidence="2" id="KW-1185">Reference proteome</keyword>
<proteinExistence type="predicted"/>
<dbReference type="EMBL" id="MBTF01000039">
    <property type="protein sequence ID" value="OOQ56593.1"/>
    <property type="molecule type" value="Genomic_DNA"/>
</dbReference>
<dbReference type="OrthoDB" id="770658at2"/>
<accession>A0A1S9P6K3</accession>
<dbReference type="RefSeq" id="WP_078351556.1">
    <property type="nucleotide sequence ID" value="NZ_MBTF01000039.1"/>
</dbReference>
<organism evidence="1 2">
    <name type="scientific">Mucilaginibacter pedocola</name>
    <dbReference type="NCBI Taxonomy" id="1792845"/>
    <lineage>
        <taxon>Bacteria</taxon>
        <taxon>Pseudomonadati</taxon>
        <taxon>Bacteroidota</taxon>
        <taxon>Sphingobacteriia</taxon>
        <taxon>Sphingobacteriales</taxon>
        <taxon>Sphingobacteriaceae</taxon>
        <taxon>Mucilaginibacter</taxon>
    </lineage>
</organism>
<dbReference type="AlphaFoldDB" id="A0A1S9P6K3"/>
<reference evidence="1 2" key="1">
    <citation type="submission" date="2016-07" db="EMBL/GenBank/DDBJ databases">
        <title>Genomic analysis of zinc-resistant bacterium Mucilaginibacter pedocola TBZ30.</title>
        <authorList>
            <person name="Huang J."/>
            <person name="Tang J."/>
        </authorList>
    </citation>
    <scope>NUCLEOTIDE SEQUENCE [LARGE SCALE GENOMIC DNA]</scope>
    <source>
        <strain evidence="1 2">TBZ30</strain>
    </source>
</reference>